<sequence length="150" mass="16973">MDYLITRAKPDQLPNHLLLLGDENQQLIDMYRPRSLAYQLTLADQIVGICLLQVNGPAGEIMNIAVEPAHQGQGLGKSLLQHVIEDARQQGLVRLVIKTGNSGIGQIALYQRQGFELTDVHYNYFLQHYPDPIWENGIQCKHQLIFELSL</sequence>
<comment type="caution">
    <text evidence="4">The sequence shown here is derived from an EMBL/GenBank/DDBJ whole genome shotgun (WGS) entry which is preliminary data.</text>
</comment>
<gene>
    <name evidence="4" type="ORF">ACFQ4C_09970</name>
</gene>
<dbReference type="CDD" id="cd04301">
    <property type="entry name" value="NAT_SF"/>
    <property type="match status" value="1"/>
</dbReference>
<dbReference type="Gene3D" id="3.40.630.30">
    <property type="match status" value="1"/>
</dbReference>
<evidence type="ECO:0000313" key="4">
    <source>
        <dbReference type="EMBL" id="MFD1141438.1"/>
    </source>
</evidence>
<dbReference type="InterPro" id="IPR050680">
    <property type="entry name" value="YpeA/RimI_acetyltransf"/>
</dbReference>
<dbReference type="RefSeq" id="WP_265991826.1">
    <property type="nucleotide sequence ID" value="NZ_CP110973.1"/>
</dbReference>
<dbReference type="EC" id="2.3.1.-" evidence="4"/>
<organism evidence="4 5">
    <name type="scientific">Larkinella insperata</name>
    <dbReference type="NCBI Taxonomy" id="332158"/>
    <lineage>
        <taxon>Bacteria</taxon>
        <taxon>Pseudomonadati</taxon>
        <taxon>Bacteroidota</taxon>
        <taxon>Cytophagia</taxon>
        <taxon>Cytophagales</taxon>
        <taxon>Spirosomataceae</taxon>
        <taxon>Larkinella</taxon>
    </lineage>
</organism>
<evidence type="ECO:0000313" key="5">
    <source>
        <dbReference type="Proteomes" id="UP001597116"/>
    </source>
</evidence>
<proteinExistence type="predicted"/>
<dbReference type="PANTHER" id="PTHR43420">
    <property type="entry name" value="ACETYLTRANSFERASE"/>
    <property type="match status" value="1"/>
</dbReference>
<keyword evidence="2 4" id="KW-0012">Acyltransferase</keyword>
<accession>A0ABW3Q952</accession>
<dbReference type="PROSITE" id="PS51186">
    <property type="entry name" value="GNAT"/>
    <property type="match status" value="1"/>
</dbReference>
<dbReference type="SUPFAM" id="SSF55729">
    <property type="entry name" value="Acyl-CoA N-acyltransferases (Nat)"/>
    <property type="match status" value="1"/>
</dbReference>
<dbReference type="GO" id="GO:0016746">
    <property type="term" value="F:acyltransferase activity"/>
    <property type="evidence" value="ECO:0007669"/>
    <property type="project" value="UniProtKB-KW"/>
</dbReference>
<feature type="domain" description="N-acetyltransferase" evidence="3">
    <location>
        <begin position="3"/>
        <end position="136"/>
    </location>
</feature>
<evidence type="ECO:0000259" key="3">
    <source>
        <dbReference type="PROSITE" id="PS51186"/>
    </source>
</evidence>
<protein>
    <submittedName>
        <fullName evidence="4">GNAT family N-acetyltransferase</fullName>
        <ecNumber evidence="4">2.3.1.-</ecNumber>
    </submittedName>
</protein>
<dbReference type="EMBL" id="JBHTLP010000008">
    <property type="protein sequence ID" value="MFD1141438.1"/>
    <property type="molecule type" value="Genomic_DNA"/>
</dbReference>
<dbReference type="InterPro" id="IPR000182">
    <property type="entry name" value="GNAT_dom"/>
</dbReference>
<dbReference type="PANTHER" id="PTHR43420:SF41">
    <property type="entry name" value="IAA ACETYLTRANSFERASE"/>
    <property type="match status" value="1"/>
</dbReference>
<evidence type="ECO:0000256" key="1">
    <source>
        <dbReference type="ARBA" id="ARBA00022679"/>
    </source>
</evidence>
<reference evidence="5" key="1">
    <citation type="journal article" date="2019" name="Int. J. Syst. Evol. Microbiol.">
        <title>The Global Catalogue of Microorganisms (GCM) 10K type strain sequencing project: providing services to taxonomists for standard genome sequencing and annotation.</title>
        <authorList>
            <consortium name="The Broad Institute Genomics Platform"/>
            <consortium name="The Broad Institute Genome Sequencing Center for Infectious Disease"/>
            <person name="Wu L."/>
            <person name="Ma J."/>
        </authorList>
    </citation>
    <scope>NUCLEOTIDE SEQUENCE [LARGE SCALE GENOMIC DNA]</scope>
    <source>
        <strain evidence="5">CCUG 55608</strain>
    </source>
</reference>
<keyword evidence="1 4" id="KW-0808">Transferase</keyword>
<keyword evidence="5" id="KW-1185">Reference proteome</keyword>
<name>A0ABW3Q952_9BACT</name>
<dbReference type="InterPro" id="IPR016181">
    <property type="entry name" value="Acyl_CoA_acyltransferase"/>
</dbReference>
<dbReference type="Proteomes" id="UP001597116">
    <property type="component" value="Unassembled WGS sequence"/>
</dbReference>
<evidence type="ECO:0000256" key="2">
    <source>
        <dbReference type="ARBA" id="ARBA00023315"/>
    </source>
</evidence>
<dbReference type="Pfam" id="PF00583">
    <property type="entry name" value="Acetyltransf_1"/>
    <property type="match status" value="1"/>
</dbReference>